<dbReference type="KEGG" id="tpx:Turpa_1241"/>
<feature type="domain" description="Bacterial surface antigen (D15)" evidence="3">
    <location>
        <begin position="188"/>
        <end position="355"/>
    </location>
</feature>
<gene>
    <name evidence="4" type="ordered locus">Turpa_1241</name>
</gene>
<evidence type="ECO:0000313" key="4">
    <source>
        <dbReference type="EMBL" id="AFM11889.1"/>
    </source>
</evidence>
<dbReference type="Gene3D" id="2.40.160.50">
    <property type="entry name" value="membrane protein fhac: a member of the omp85/tpsb transporter family"/>
    <property type="match status" value="1"/>
</dbReference>
<dbReference type="Proteomes" id="UP000006048">
    <property type="component" value="Chromosome"/>
</dbReference>
<dbReference type="GO" id="GO:0019867">
    <property type="term" value="C:outer membrane"/>
    <property type="evidence" value="ECO:0007669"/>
    <property type="project" value="InterPro"/>
</dbReference>
<evidence type="ECO:0000256" key="2">
    <source>
        <dbReference type="ARBA" id="ARBA00023136"/>
    </source>
</evidence>
<dbReference type="HOGENOM" id="CLU_046092_1_0_12"/>
<accession>I4B3N2</accession>
<dbReference type="EMBL" id="CP002959">
    <property type="protein sequence ID" value="AFM11889.1"/>
    <property type="molecule type" value="Genomic_DNA"/>
</dbReference>
<dbReference type="RefSeq" id="WP_014802405.1">
    <property type="nucleotide sequence ID" value="NC_018020.1"/>
</dbReference>
<evidence type="ECO:0000313" key="5">
    <source>
        <dbReference type="Proteomes" id="UP000006048"/>
    </source>
</evidence>
<keyword evidence="2" id="KW-0472">Membrane</keyword>
<dbReference type="OrthoDB" id="335387at2"/>
<protein>
    <recommendedName>
        <fullName evidence="3">Bacterial surface antigen (D15) domain-containing protein</fullName>
    </recommendedName>
</protein>
<sequence length="361" mass="41428">MALIAMYASAPLTAQAEAQPSEPEKKEETWGMFPLLVPLYTPETRLMVAGGGIFWYNPWPGAPRKRISELTTFFTASQNQQYSFGLIAEAYFLQHRLKVMQNLDVYRQPYQMWGVGATTPVTLEDKFEARGFANRTSALWLIAPDIYLGGMWQSQFDDIKADSSLGYLQTVRPAGFDGTRANGPGVHLLVDTRDNAFSPERGHWFEMRIFHSNDTFAAKGDFTQSTIDYRWFHKIWFGHVIALNAFITKTAGDVAWYAMPRLGGQFQMRGFFHGRYLDRHLWTTQFDYRLPVWWRFGLVLFTGVGDVTNDLAAPLSSNFKFSYGMGLRILVDREQKINMRLDMGFTNQGDANFYFTFKEAF</sequence>
<organism evidence="4 5">
    <name type="scientific">Turneriella parva (strain ATCC BAA-1111 / DSM 21527 / NCTC 11395 / H)</name>
    <name type="common">Leptospira parva</name>
    <dbReference type="NCBI Taxonomy" id="869212"/>
    <lineage>
        <taxon>Bacteria</taxon>
        <taxon>Pseudomonadati</taxon>
        <taxon>Spirochaetota</taxon>
        <taxon>Spirochaetia</taxon>
        <taxon>Leptospirales</taxon>
        <taxon>Leptospiraceae</taxon>
        <taxon>Turneriella</taxon>
    </lineage>
</organism>
<dbReference type="AlphaFoldDB" id="I4B3N2"/>
<dbReference type="InterPro" id="IPR000184">
    <property type="entry name" value="Bac_surfAg_D15"/>
</dbReference>
<proteinExistence type="predicted"/>
<dbReference type="Pfam" id="PF01103">
    <property type="entry name" value="Omp85"/>
    <property type="match status" value="1"/>
</dbReference>
<name>I4B3N2_TURPD</name>
<comment type="subcellular location">
    <subcellularLocation>
        <location evidence="1">Membrane</location>
    </subcellularLocation>
</comment>
<dbReference type="STRING" id="869212.Turpa_1241"/>
<evidence type="ECO:0000259" key="3">
    <source>
        <dbReference type="Pfam" id="PF01103"/>
    </source>
</evidence>
<reference evidence="4 5" key="1">
    <citation type="submission" date="2012-06" db="EMBL/GenBank/DDBJ databases">
        <title>The complete chromosome of genome of Turneriella parva DSM 21527.</title>
        <authorList>
            <consortium name="US DOE Joint Genome Institute (JGI-PGF)"/>
            <person name="Lucas S."/>
            <person name="Han J."/>
            <person name="Lapidus A."/>
            <person name="Bruce D."/>
            <person name="Goodwin L."/>
            <person name="Pitluck S."/>
            <person name="Peters L."/>
            <person name="Kyrpides N."/>
            <person name="Mavromatis K."/>
            <person name="Ivanova N."/>
            <person name="Mikhailova N."/>
            <person name="Chertkov O."/>
            <person name="Detter J.C."/>
            <person name="Tapia R."/>
            <person name="Han C."/>
            <person name="Land M."/>
            <person name="Hauser L."/>
            <person name="Markowitz V."/>
            <person name="Cheng J.-F."/>
            <person name="Hugenholtz P."/>
            <person name="Woyke T."/>
            <person name="Wu D."/>
            <person name="Gronow S."/>
            <person name="Wellnitz S."/>
            <person name="Brambilla E."/>
            <person name="Klenk H.-P."/>
            <person name="Eisen J.A."/>
        </authorList>
    </citation>
    <scope>NUCLEOTIDE SEQUENCE [LARGE SCALE GENOMIC DNA]</scope>
    <source>
        <strain evidence="5">ATCC BAA-1111 / DSM 21527 / NCTC 11395 / H</strain>
    </source>
</reference>
<keyword evidence="5" id="KW-1185">Reference proteome</keyword>
<evidence type="ECO:0000256" key="1">
    <source>
        <dbReference type="ARBA" id="ARBA00004370"/>
    </source>
</evidence>